<reference evidence="7 8" key="1">
    <citation type="submission" date="2015-11" db="EMBL/GenBank/DDBJ databases">
        <title>Sequence of Pedobacter ginsenosidimutans.</title>
        <authorList>
            <person name="Carson E."/>
            <person name="Keyser V."/>
            <person name="Newman J."/>
            <person name="Miller J."/>
        </authorList>
    </citation>
    <scope>NUCLEOTIDE SEQUENCE [LARGE SCALE GENOMIC DNA]</scope>
    <source>
        <strain evidence="7 8">KACC 14530</strain>
    </source>
</reference>
<keyword evidence="2" id="KW-0645">Protease</keyword>
<evidence type="ECO:0000256" key="3">
    <source>
        <dbReference type="ARBA" id="ARBA00022801"/>
    </source>
</evidence>
<dbReference type="OrthoDB" id="9813368at2"/>
<dbReference type="Proteomes" id="UP000051950">
    <property type="component" value="Unassembled WGS sequence"/>
</dbReference>
<evidence type="ECO:0000256" key="5">
    <source>
        <dbReference type="SAM" id="SignalP"/>
    </source>
</evidence>
<comment type="caution">
    <text evidence="7">The sequence shown here is derived from an EMBL/GenBank/DDBJ whole genome shotgun (WGS) entry which is preliminary data.</text>
</comment>
<dbReference type="SUPFAM" id="SSF54001">
    <property type="entry name" value="Cysteine proteinases"/>
    <property type="match status" value="1"/>
</dbReference>
<dbReference type="AlphaFoldDB" id="A0A0T5VQC6"/>
<dbReference type="InterPro" id="IPR000064">
    <property type="entry name" value="NLP_P60_dom"/>
</dbReference>
<proteinExistence type="inferred from homology"/>
<gene>
    <name evidence="7" type="ORF">ASU31_11295</name>
</gene>
<accession>A0A0T5VQC6</accession>
<dbReference type="PANTHER" id="PTHR47053">
    <property type="entry name" value="MUREIN DD-ENDOPEPTIDASE MEPH-RELATED"/>
    <property type="match status" value="1"/>
</dbReference>
<evidence type="ECO:0000313" key="7">
    <source>
        <dbReference type="EMBL" id="KRT16078.1"/>
    </source>
</evidence>
<dbReference type="GO" id="GO:0006508">
    <property type="term" value="P:proteolysis"/>
    <property type="evidence" value="ECO:0007669"/>
    <property type="project" value="UniProtKB-KW"/>
</dbReference>
<dbReference type="Gene3D" id="3.90.1720.10">
    <property type="entry name" value="endopeptidase domain like (from Nostoc punctiforme)"/>
    <property type="match status" value="1"/>
</dbReference>
<keyword evidence="4" id="KW-0788">Thiol protease</keyword>
<feature type="signal peptide" evidence="5">
    <location>
        <begin position="1"/>
        <end position="20"/>
    </location>
</feature>
<dbReference type="InterPro" id="IPR041382">
    <property type="entry name" value="SH3_16"/>
</dbReference>
<feature type="chain" id="PRO_5006665567" description="NlpC/P60 domain-containing protein" evidence="5">
    <location>
        <begin position="21"/>
        <end position="381"/>
    </location>
</feature>
<dbReference type="STRING" id="687842.ASU31_11295"/>
<dbReference type="Pfam" id="PF00877">
    <property type="entry name" value="NLPC_P60"/>
    <property type="match status" value="1"/>
</dbReference>
<evidence type="ECO:0000259" key="6">
    <source>
        <dbReference type="PROSITE" id="PS51935"/>
    </source>
</evidence>
<dbReference type="EMBL" id="LMZQ01000006">
    <property type="protein sequence ID" value="KRT16078.1"/>
    <property type="molecule type" value="Genomic_DNA"/>
</dbReference>
<dbReference type="GO" id="GO:0008234">
    <property type="term" value="F:cysteine-type peptidase activity"/>
    <property type="evidence" value="ECO:0007669"/>
    <property type="project" value="UniProtKB-KW"/>
</dbReference>
<dbReference type="PANTHER" id="PTHR47053:SF1">
    <property type="entry name" value="MUREIN DD-ENDOPEPTIDASE MEPH-RELATED"/>
    <property type="match status" value="1"/>
</dbReference>
<evidence type="ECO:0000313" key="8">
    <source>
        <dbReference type="Proteomes" id="UP000051950"/>
    </source>
</evidence>
<evidence type="ECO:0000256" key="1">
    <source>
        <dbReference type="ARBA" id="ARBA00007074"/>
    </source>
</evidence>
<dbReference type="InterPro" id="IPR051202">
    <property type="entry name" value="Peptidase_C40"/>
</dbReference>
<feature type="domain" description="NlpC/P60" evidence="6">
    <location>
        <begin position="237"/>
        <end position="380"/>
    </location>
</feature>
<keyword evidence="5" id="KW-0732">Signal</keyword>
<dbReference type="PROSITE" id="PS51935">
    <property type="entry name" value="NLPC_P60"/>
    <property type="match status" value="1"/>
</dbReference>
<comment type="similarity">
    <text evidence="1">Belongs to the peptidase C40 family.</text>
</comment>
<dbReference type="Pfam" id="PF18348">
    <property type="entry name" value="SH3_16"/>
    <property type="match status" value="1"/>
</dbReference>
<dbReference type="InterPro" id="IPR038765">
    <property type="entry name" value="Papain-like_cys_pep_sf"/>
</dbReference>
<protein>
    <recommendedName>
        <fullName evidence="6">NlpC/P60 domain-containing protein</fullName>
    </recommendedName>
</protein>
<evidence type="ECO:0000256" key="4">
    <source>
        <dbReference type="ARBA" id="ARBA00022807"/>
    </source>
</evidence>
<organism evidence="7 8">
    <name type="scientific">Pedobacter ginsenosidimutans</name>
    <dbReference type="NCBI Taxonomy" id="687842"/>
    <lineage>
        <taxon>Bacteria</taxon>
        <taxon>Pseudomonadati</taxon>
        <taxon>Bacteroidota</taxon>
        <taxon>Sphingobacteriia</taxon>
        <taxon>Sphingobacteriales</taxon>
        <taxon>Sphingobacteriaceae</taxon>
        <taxon>Pedobacter</taxon>
    </lineage>
</organism>
<dbReference type="Gene3D" id="2.30.30.40">
    <property type="entry name" value="SH3 Domains"/>
    <property type="match status" value="2"/>
</dbReference>
<keyword evidence="8" id="KW-1185">Reference proteome</keyword>
<keyword evidence="3" id="KW-0378">Hydrolase</keyword>
<sequence>MMKRILILGCLLNFAVSLKAQVDTAAIRTVSNQIKKEFAPDKRSVYFNIQFKGDTVFAESTSAQVLEALNNQSKDFKGFVKINTLLPSNKLAGMEYGLANLSVCNNRAAPQNAAEMMTQMILGTPVQVLKKQGGYYLVRTPDGYLSWTDATAVSIMDKTAFEEWKKSKRIIFTSDFGHAFSKADMNSFRVSDLVNGNILVLTGEEKAYYQVLFPDKRIGYIKKSDAKLFSSWIKRPNPSAEAILATAKTLIGVPYLWGGTSIKGVDCSGFTKTSYFLNGIIIPRDASQQALVGADIPVLEGDSISLTKCLKNLKAGDLLFFAAAKLKETSGGKITHTAIYMGNGEFIQSAGMVRINSLKPDAANFDERESKTLVSAKRFLN</sequence>
<name>A0A0T5VQC6_9SPHI</name>
<evidence type="ECO:0000256" key="2">
    <source>
        <dbReference type="ARBA" id="ARBA00022670"/>
    </source>
</evidence>